<keyword evidence="1" id="KW-0677">Repeat</keyword>
<feature type="region of interest" description="Disordered" evidence="4">
    <location>
        <begin position="76"/>
        <end position="129"/>
    </location>
</feature>
<dbReference type="GO" id="GO:0003723">
    <property type="term" value="F:RNA binding"/>
    <property type="evidence" value="ECO:0007669"/>
    <property type="project" value="UniProtKB-UniRule"/>
</dbReference>
<dbReference type="InterPro" id="IPR035979">
    <property type="entry name" value="RBD_domain_sf"/>
</dbReference>
<feature type="compositionally biased region" description="Polar residues" evidence="4">
    <location>
        <begin position="554"/>
        <end position="579"/>
    </location>
</feature>
<dbReference type="PANTHER" id="PTHR24012">
    <property type="entry name" value="RNA BINDING PROTEIN"/>
    <property type="match status" value="1"/>
</dbReference>
<evidence type="ECO:0000313" key="6">
    <source>
        <dbReference type="EMBL" id="CAG8903321.1"/>
    </source>
</evidence>
<evidence type="ECO:0000256" key="2">
    <source>
        <dbReference type="ARBA" id="ARBA00022884"/>
    </source>
</evidence>
<dbReference type="Gene3D" id="3.30.70.330">
    <property type="match status" value="2"/>
</dbReference>
<evidence type="ECO:0000313" key="7">
    <source>
        <dbReference type="Proteomes" id="UP001154252"/>
    </source>
</evidence>
<dbReference type="AlphaFoldDB" id="A0A9W4KD87"/>
<dbReference type="Proteomes" id="UP001154252">
    <property type="component" value="Unassembled WGS sequence"/>
</dbReference>
<feature type="domain" description="RRM" evidence="5">
    <location>
        <begin position="345"/>
        <end position="429"/>
    </location>
</feature>
<dbReference type="FunFam" id="3.30.70.330:FF:000323">
    <property type="entry name" value="RNA binding protein MSSP-2"/>
    <property type="match status" value="1"/>
</dbReference>
<protein>
    <recommendedName>
        <fullName evidence="5">RRM domain-containing protein</fullName>
    </recommendedName>
</protein>
<sequence>MLGQQPDFLVRSVYIIWCRNSGEFRAIEPILLGRFVNWRLKAPPHQATFHYLSDHPEEVADKIDLCQCIPFTMHPQGSQHTSSSGSGSGSGQTSSFQSGHYHQNEPRTPYGPRYHQSTNPSSSDSSVTSLTNLFRGLNPRSKFNGPKGTAPVQVNANMDWSNTNRAYNSPFILVPNSTVFNGVPTVSSFVPNGVSGQNDQMGQFSYLPTGVYPNVNPVVAGGYSSWPYMMNYDMHDGTTNKQATWNMPEGQKGVQGENTGQIHYYPSALVSGMDGGYSYGGMVASQLGSLSLPLQMMKTPNGYVVQDLEALTQQEPAIPRAVPAMWTNPSELTLAKCLENREGITNVYIRGFLPETTDEMLHTYAARFGKIERCKAIVDLDTSLCKGFGFVQYYSFESCENCIRGFFYLGYQASFAQKSRNSRLKDLEDKSSTNIYCTNIPIDWTEADLRRHFEPWRVVSEKISRDEKTGVSKEVGFARFENREVAEKVLMEFHNVTKDDGVKLLLRFADTKAQKILKQQSNERRAYRAGEYNYSVEVVQGSTPSPGMKRGSHLTPNSQVSYTSPAGVGSNWTPATSISPCHPHMKNPSSSARSSSLSSRSLNALDHTPAYRSRALSLSRRSYTDLSGGSSKTVMPGSPTMGTRKENIRAGSVSPASSSPMIVLSPARSCK</sequence>
<evidence type="ECO:0000256" key="4">
    <source>
        <dbReference type="SAM" id="MobiDB-lite"/>
    </source>
</evidence>
<feature type="compositionally biased region" description="Polar residues" evidence="4">
    <location>
        <begin position="624"/>
        <end position="633"/>
    </location>
</feature>
<dbReference type="PROSITE" id="PS50102">
    <property type="entry name" value="RRM"/>
    <property type="match status" value="2"/>
</dbReference>
<dbReference type="InterPro" id="IPR000504">
    <property type="entry name" value="RRM_dom"/>
</dbReference>
<organism evidence="6 7">
    <name type="scientific">Penicillium egyptiacum</name>
    <dbReference type="NCBI Taxonomy" id="1303716"/>
    <lineage>
        <taxon>Eukaryota</taxon>
        <taxon>Fungi</taxon>
        <taxon>Dikarya</taxon>
        <taxon>Ascomycota</taxon>
        <taxon>Pezizomycotina</taxon>
        <taxon>Eurotiomycetes</taxon>
        <taxon>Eurotiomycetidae</taxon>
        <taxon>Eurotiales</taxon>
        <taxon>Aspergillaceae</taxon>
        <taxon>Penicillium</taxon>
    </lineage>
</organism>
<keyword evidence="7" id="KW-1185">Reference proteome</keyword>
<feature type="region of interest" description="Disordered" evidence="4">
    <location>
        <begin position="542"/>
        <end position="601"/>
    </location>
</feature>
<feature type="domain" description="RRM" evidence="5">
    <location>
        <begin position="433"/>
        <end position="511"/>
    </location>
</feature>
<dbReference type="OrthoDB" id="271725at2759"/>
<dbReference type="InterPro" id="IPR012677">
    <property type="entry name" value="Nucleotide-bd_a/b_plait_sf"/>
</dbReference>
<keyword evidence="2 3" id="KW-0694">RNA-binding</keyword>
<accession>A0A9W4KD87</accession>
<feature type="compositionally biased region" description="Low complexity" evidence="4">
    <location>
        <begin position="76"/>
        <end position="100"/>
    </location>
</feature>
<dbReference type="Pfam" id="PF00076">
    <property type="entry name" value="RRM_1"/>
    <property type="match status" value="2"/>
</dbReference>
<evidence type="ECO:0000256" key="3">
    <source>
        <dbReference type="PROSITE-ProRule" id="PRU00176"/>
    </source>
</evidence>
<evidence type="ECO:0000259" key="5">
    <source>
        <dbReference type="PROSITE" id="PS50102"/>
    </source>
</evidence>
<dbReference type="SUPFAM" id="SSF54928">
    <property type="entry name" value="RNA-binding domain, RBD"/>
    <property type="match status" value="2"/>
</dbReference>
<feature type="compositionally biased region" description="Low complexity" evidence="4">
    <location>
        <begin position="117"/>
        <end position="129"/>
    </location>
</feature>
<dbReference type="SMART" id="SM00360">
    <property type="entry name" value="RRM"/>
    <property type="match status" value="2"/>
</dbReference>
<gene>
    <name evidence="6" type="ORF">PEGY_LOCUS7209</name>
</gene>
<name>A0A9W4KD87_9EURO</name>
<feature type="compositionally biased region" description="Low complexity" evidence="4">
    <location>
        <begin position="589"/>
        <end position="601"/>
    </location>
</feature>
<feature type="region of interest" description="Disordered" evidence="4">
    <location>
        <begin position="619"/>
        <end position="671"/>
    </location>
</feature>
<proteinExistence type="predicted"/>
<dbReference type="EMBL" id="CAJVRC010000882">
    <property type="protein sequence ID" value="CAG8903321.1"/>
    <property type="molecule type" value="Genomic_DNA"/>
</dbReference>
<evidence type="ECO:0000256" key="1">
    <source>
        <dbReference type="ARBA" id="ARBA00022737"/>
    </source>
</evidence>
<reference evidence="6" key="1">
    <citation type="submission" date="2021-07" db="EMBL/GenBank/DDBJ databases">
        <authorList>
            <person name="Branca A.L. A."/>
        </authorList>
    </citation>
    <scope>NUCLEOTIDE SEQUENCE</scope>
</reference>
<comment type="caution">
    <text evidence="6">The sequence shown here is derived from an EMBL/GenBank/DDBJ whole genome shotgun (WGS) entry which is preliminary data.</text>
</comment>